<dbReference type="Proteomes" id="UP000665026">
    <property type="component" value="Chromosome"/>
</dbReference>
<accession>A0A975I8N2</accession>
<organism evidence="3 4">
    <name type="scientific">Cognatishimia activa</name>
    <dbReference type="NCBI Taxonomy" id="1715691"/>
    <lineage>
        <taxon>Bacteria</taxon>
        <taxon>Pseudomonadati</taxon>
        <taxon>Pseudomonadota</taxon>
        <taxon>Alphaproteobacteria</taxon>
        <taxon>Rhodobacterales</taxon>
        <taxon>Paracoccaceae</taxon>
        <taxon>Cognatishimia</taxon>
    </lineage>
</organism>
<dbReference type="Pfam" id="PF12706">
    <property type="entry name" value="Lactamase_B_2"/>
    <property type="match status" value="1"/>
</dbReference>
<dbReference type="CDD" id="cd07719">
    <property type="entry name" value="arylsulfatase_AtsA-like_MBL-fold"/>
    <property type="match status" value="1"/>
</dbReference>
<reference evidence="3" key="1">
    <citation type="submission" date="2020-07" db="EMBL/GenBank/DDBJ databases">
        <title>Genome sequences of bacteria associated with the marine, planktonic diatom Thalassiosira profunda strain ECT2AJA-044.</title>
        <authorList>
            <person name="Gargas C.B."/>
            <person name="Roberts W.R."/>
            <person name="Alverson A.J."/>
        </authorList>
    </citation>
    <scope>NUCLEOTIDE SEQUENCE</scope>
    <source>
        <strain evidence="3">ECT2AJA-044</strain>
    </source>
</reference>
<proteinExistence type="predicted"/>
<gene>
    <name evidence="3" type="ORF">HZ995_06425</name>
</gene>
<dbReference type="KEGG" id="cact:HZ995_06425"/>
<dbReference type="SMART" id="SM00849">
    <property type="entry name" value="Lactamase_B"/>
    <property type="match status" value="1"/>
</dbReference>
<sequence>MKLTILGSGSPEAYARRASSGYLIEVGADRILFDCGGGVVDNLLRSGRLPSDITHIVFSHLHSDHMMDYARLVHAAWDEGGAAIKVFGPSPIAQITKGYFGRDGVLAHDLIARTELPHSQEVWVQRGGTLPRPWPAPIVQEITPGDTIEGTGWHIRSCTVPHAQPALDCMGFALDAEGKRFVYSGDAGLCEDLENLAEDADLLLHWCYRLEDSDASNTMAAVTPTPTEIGKLAQRVGAKALVITHFRKYMDEPTRLEKAQQNASLAFGAQATIAEDLMTFDI</sequence>
<feature type="domain" description="Metallo-beta-lactamase" evidence="2">
    <location>
        <begin position="18"/>
        <end position="245"/>
    </location>
</feature>
<dbReference type="PANTHER" id="PTHR46018">
    <property type="entry name" value="ZINC PHOSPHODIESTERASE ELAC PROTEIN 1"/>
    <property type="match status" value="1"/>
</dbReference>
<keyword evidence="1" id="KW-0378">Hydrolase</keyword>
<evidence type="ECO:0000259" key="2">
    <source>
        <dbReference type="SMART" id="SM00849"/>
    </source>
</evidence>
<evidence type="ECO:0000313" key="3">
    <source>
        <dbReference type="EMBL" id="QTN37135.1"/>
    </source>
</evidence>
<dbReference type="PANTHER" id="PTHR46018:SF2">
    <property type="entry name" value="ZINC PHOSPHODIESTERASE ELAC PROTEIN 1"/>
    <property type="match status" value="1"/>
</dbReference>
<dbReference type="InterPro" id="IPR001279">
    <property type="entry name" value="Metallo-B-lactamas"/>
</dbReference>
<name>A0A975I8N2_9RHOB</name>
<dbReference type="InterPro" id="IPR044094">
    <property type="entry name" value="AtsA-like_MBL-fold"/>
</dbReference>
<protein>
    <submittedName>
        <fullName evidence="3">MBL fold metallo-hydrolase</fullName>
    </submittedName>
</protein>
<dbReference type="AlphaFoldDB" id="A0A975I8N2"/>
<evidence type="ECO:0000256" key="1">
    <source>
        <dbReference type="ARBA" id="ARBA00022801"/>
    </source>
</evidence>
<evidence type="ECO:0000313" key="4">
    <source>
        <dbReference type="Proteomes" id="UP000665026"/>
    </source>
</evidence>
<dbReference type="SUPFAM" id="SSF56281">
    <property type="entry name" value="Metallo-hydrolase/oxidoreductase"/>
    <property type="match status" value="1"/>
</dbReference>
<dbReference type="GO" id="GO:0042781">
    <property type="term" value="F:3'-tRNA processing endoribonuclease activity"/>
    <property type="evidence" value="ECO:0007669"/>
    <property type="project" value="TreeGrafter"/>
</dbReference>
<dbReference type="EMBL" id="CP060010">
    <property type="protein sequence ID" value="QTN37135.1"/>
    <property type="molecule type" value="Genomic_DNA"/>
</dbReference>
<dbReference type="InterPro" id="IPR036866">
    <property type="entry name" value="RibonucZ/Hydroxyglut_hydro"/>
</dbReference>
<dbReference type="Gene3D" id="3.60.15.10">
    <property type="entry name" value="Ribonuclease Z/Hydroxyacylglutathione hydrolase-like"/>
    <property type="match status" value="1"/>
</dbReference>
<dbReference type="RefSeq" id="WP_209357830.1">
    <property type="nucleotide sequence ID" value="NZ_CP060010.1"/>
</dbReference>